<keyword evidence="2" id="KW-1185">Reference proteome</keyword>
<proteinExistence type="predicted"/>
<feature type="non-terminal residue" evidence="1">
    <location>
        <position position="1"/>
    </location>
</feature>
<comment type="caution">
    <text evidence="1">The sequence shown here is derived from an EMBL/GenBank/DDBJ whole genome shotgun (WGS) entry which is preliminary data.</text>
</comment>
<dbReference type="EMBL" id="JBBBZM010000369">
    <property type="protein sequence ID" value="KAL0630830.1"/>
    <property type="molecule type" value="Genomic_DNA"/>
</dbReference>
<dbReference type="Proteomes" id="UP001447188">
    <property type="component" value="Unassembled WGS sequence"/>
</dbReference>
<accession>A0ABR3G4G4</accession>
<gene>
    <name evidence="1" type="ORF">Q9L58_010322</name>
</gene>
<evidence type="ECO:0000313" key="2">
    <source>
        <dbReference type="Proteomes" id="UP001447188"/>
    </source>
</evidence>
<protein>
    <submittedName>
        <fullName evidence="1">Uncharacterized protein</fullName>
    </submittedName>
</protein>
<evidence type="ECO:0000313" key="1">
    <source>
        <dbReference type="EMBL" id="KAL0630830.1"/>
    </source>
</evidence>
<sequence>SHVHVPAHRFRYSSVRITNPTHRNICGKNIIVRDVAEKVLTWVDKFKLVGDIASQADSAHTALHGLAFDFYYRFTTLD</sequence>
<reference evidence="1 2" key="1">
    <citation type="submission" date="2024-02" db="EMBL/GenBank/DDBJ databases">
        <title>Discinaceae phylogenomics.</title>
        <authorList>
            <person name="Dirks A.C."/>
            <person name="James T.Y."/>
        </authorList>
    </citation>
    <scope>NUCLEOTIDE SEQUENCE [LARGE SCALE GENOMIC DNA]</scope>
    <source>
        <strain evidence="1 2">ACD0624</strain>
    </source>
</reference>
<name>A0ABR3G4G4_9PEZI</name>
<organism evidence="1 2">
    <name type="scientific">Discina gigas</name>
    <dbReference type="NCBI Taxonomy" id="1032678"/>
    <lineage>
        <taxon>Eukaryota</taxon>
        <taxon>Fungi</taxon>
        <taxon>Dikarya</taxon>
        <taxon>Ascomycota</taxon>
        <taxon>Pezizomycotina</taxon>
        <taxon>Pezizomycetes</taxon>
        <taxon>Pezizales</taxon>
        <taxon>Discinaceae</taxon>
        <taxon>Discina</taxon>
    </lineage>
</organism>